<comment type="caution">
    <text evidence="1">The sequence shown here is derived from an EMBL/GenBank/DDBJ whole genome shotgun (WGS) entry which is preliminary data.</text>
</comment>
<protein>
    <submittedName>
        <fullName evidence="1">Jg12847 protein</fullName>
    </submittedName>
</protein>
<keyword evidence="2" id="KW-1185">Reference proteome</keyword>
<gene>
    <name evidence="1" type="primary">jg12847</name>
    <name evidence="1" type="ORF">PAEG_LOCUS21995</name>
</gene>
<evidence type="ECO:0000313" key="2">
    <source>
        <dbReference type="Proteomes" id="UP000838756"/>
    </source>
</evidence>
<dbReference type="EMBL" id="CAKXAJ010026001">
    <property type="protein sequence ID" value="CAH2249973.1"/>
    <property type="molecule type" value="Genomic_DNA"/>
</dbReference>
<dbReference type="Proteomes" id="UP000838756">
    <property type="component" value="Unassembled WGS sequence"/>
</dbReference>
<evidence type="ECO:0000313" key="1">
    <source>
        <dbReference type="EMBL" id="CAH2249973.1"/>
    </source>
</evidence>
<proteinExistence type="predicted"/>
<sequence length="192" mass="21013">MHASQAAQANPKCESPPLRHENLCETVKTQHCTPLAFTLIKHGHAWEKLRTTSYVHWFSFRTITVFRSVGVTATYGLTARAHATRCGGKLANGVDGVANTGSGARASISPASAPAAVPQLLLRVNKLFQPVLKFFCNNLAFGCLSIFILGRVGNRFVNNGVALQSVALVKQYRFCGEVETSITQILYHLEQW</sequence>
<reference evidence="1" key="1">
    <citation type="submission" date="2022-03" db="EMBL/GenBank/DDBJ databases">
        <authorList>
            <person name="Lindestad O."/>
        </authorList>
    </citation>
    <scope>NUCLEOTIDE SEQUENCE</scope>
</reference>
<organism evidence="1 2">
    <name type="scientific">Pararge aegeria aegeria</name>
    <dbReference type="NCBI Taxonomy" id="348720"/>
    <lineage>
        <taxon>Eukaryota</taxon>
        <taxon>Metazoa</taxon>
        <taxon>Ecdysozoa</taxon>
        <taxon>Arthropoda</taxon>
        <taxon>Hexapoda</taxon>
        <taxon>Insecta</taxon>
        <taxon>Pterygota</taxon>
        <taxon>Neoptera</taxon>
        <taxon>Endopterygota</taxon>
        <taxon>Lepidoptera</taxon>
        <taxon>Glossata</taxon>
        <taxon>Ditrysia</taxon>
        <taxon>Papilionoidea</taxon>
        <taxon>Nymphalidae</taxon>
        <taxon>Satyrinae</taxon>
        <taxon>Satyrini</taxon>
        <taxon>Parargina</taxon>
        <taxon>Pararge</taxon>
    </lineage>
</organism>
<name>A0A8S4SDG7_9NEOP</name>
<dbReference type="AlphaFoldDB" id="A0A8S4SDG7"/>
<accession>A0A8S4SDG7</accession>